<sequence length="66" mass="7070">MKLRFLYSTSPGGSCPTLYETDDGRIVVQGSALTDAEALDQLRDVLDGETAVVVPRELLAGFDPKA</sequence>
<dbReference type="Proteomes" id="UP000243528">
    <property type="component" value="Unassembled WGS sequence"/>
</dbReference>
<proteinExistence type="predicted"/>
<dbReference type="AlphaFoldDB" id="A0A2P8EFB0"/>
<organism evidence="1 2">
    <name type="scientific">Haloactinopolyspora alba</name>
    <dbReference type="NCBI Taxonomy" id="648780"/>
    <lineage>
        <taxon>Bacteria</taxon>
        <taxon>Bacillati</taxon>
        <taxon>Actinomycetota</taxon>
        <taxon>Actinomycetes</taxon>
        <taxon>Jiangellales</taxon>
        <taxon>Jiangellaceae</taxon>
        <taxon>Haloactinopolyspora</taxon>
    </lineage>
</organism>
<gene>
    <name evidence="1" type="ORF">CLV30_101126</name>
</gene>
<name>A0A2P8EFB0_9ACTN</name>
<protein>
    <submittedName>
        <fullName evidence="1">Uncharacterized protein</fullName>
    </submittedName>
</protein>
<dbReference type="RefSeq" id="WP_106535248.1">
    <property type="nucleotide sequence ID" value="NZ_ML142897.1"/>
</dbReference>
<comment type="caution">
    <text evidence="1">The sequence shown here is derived from an EMBL/GenBank/DDBJ whole genome shotgun (WGS) entry which is preliminary data.</text>
</comment>
<evidence type="ECO:0000313" key="1">
    <source>
        <dbReference type="EMBL" id="PSL08159.1"/>
    </source>
</evidence>
<keyword evidence="2" id="KW-1185">Reference proteome</keyword>
<accession>A0A2P8EFB0</accession>
<reference evidence="1 2" key="1">
    <citation type="submission" date="2018-03" db="EMBL/GenBank/DDBJ databases">
        <title>Genomic Encyclopedia of Archaeal and Bacterial Type Strains, Phase II (KMG-II): from individual species to whole genera.</title>
        <authorList>
            <person name="Goeker M."/>
        </authorList>
    </citation>
    <scope>NUCLEOTIDE SEQUENCE [LARGE SCALE GENOMIC DNA]</scope>
    <source>
        <strain evidence="1 2">DSM 45211</strain>
    </source>
</reference>
<evidence type="ECO:0000313" key="2">
    <source>
        <dbReference type="Proteomes" id="UP000243528"/>
    </source>
</evidence>
<dbReference type="EMBL" id="PYGE01000001">
    <property type="protein sequence ID" value="PSL08159.1"/>
    <property type="molecule type" value="Genomic_DNA"/>
</dbReference>
<dbReference type="OrthoDB" id="3577809at2"/>